<evidence type="ECO:0000256" key="3">
    <source>
        <dbReference type="ARBA" id="ARBA00022617"/>
    </source>
</evidence>
<evidence type="ECO:0000256" key="2">
    <source>
        <dbReference type="ARBA" id="ARBA00010617"/>
    </source>
</evidence>
<proteinExistence type="inferred from homology"/>
<dbReference type="EMBL" id="QGMH01000069">
    <property type="protein sequence ID" value="TVY26422.1"/>
    <property type="molecule type" value="Genomic_DNA"/>
</dbReference>
<keyword evidence="8" id="KW-0472">Membrane</keyword>
<dbReference type="GO" id="GO:0004497">
    <property type="term" value="F:monooxygenase activity"/>
    <property type="evidence" value="ECO:0007669"/>
    <property type="project" value="UniProtKB-KW"/>
</dbReference>
<evidence type="ECO:0000256" key="6">
    <source>
        <dbReference type="ARBA" id="ARBA00023004"/>
    </source>
</evidence>
<protein>
    <submittedName>
        <fullName evidence="9">Cytochrome P450</fullName>
    </submittedName>
</protein>
<dbReference type="Proteomes" id="UP000431533">
    <property type="component" value="Unassembled WGS sequence"/>
</dbReference>
<dbReference type="RefSeq" id="XP_031005210.1">
    <property type="nucleotide sequence ID" value="XM_031148550.1"/>
</dbReference>
<dbReference type="PANTHER" id="PTHR24287">
    <property type="entry name" value="P450, PUTATIVE (EUROFUNG)-RELATED"/>
    <property type="match status" value="1"/>
</dbReference>
<keyword evidence="8" id="KW-0812">Transmembrane</keyword>
<keyword evidence="8" id="KW-1133">Transmembrane helix</keyword>
<reference evidence="9 10" key="1">
    <citation type="submission" date="2018-05" db="EMBL/GenBank/DDBJ databases">
        <title>Genome sequencing and assembly of the regulated plant pathogen Lachnellula willkommii and related sister species for the development of diagnostic species identification markers.</title>
        <authorList>
            <person name="Giroux E."/>
            <person name="Bilodeau G."/>
        </authorList>
    </citation>
    <scope>NUCLEOTIDE SEQUENCE [LARGE SCALE GENOMIC DNA]</scope>
    <source>
        <strain evidence="9 10">CBS 185.66</strain>
    </source>
</reference>
<feature type="transmembrane region" description="Helical" evidence="8">
    <location>
        <begin position="12"/>
        <end position="30"/>
    </location>
</feature>
<dbReference type="InterPro" id="IPR047146">
    <property type="entry name" value="Cyt_P450_E_CYP52_fungi"/>
</dbReference>
<dbReference type="GeneID" id="41983779"/>
<keyword evidence="6" id="KW-0408">Iron</keyword>
<dbReference type="AlphaFoldDB" id="A0A8H8U004"/>
<evidence type="ECO:0000313" key="10">
    <source>
        <dbReference type="Proteomes" id="UP000431533"/>
    </source>
</evidence>
<dbReference type="OrthoDB" id="1470350at2759"/>
<name>A0A8H8U004_9HELO</name>
<evidence type="ECO:0000256" key="8">
    <source>
        <dbReference type="SAM" id="Phobius"/>
    </source>
</evidence>
<accession>A0A8H8U004</accession>
<keyword evidence="4" id="KW-0479">Metal-binding</keyword>
<comment type="similarity">
    <text evidence="2">Belongs to the cytochrome P450 family.</text>
</comment>
<evidence type="ECO:0000256" key="5">
    <source>
        <dbReference type="ARBA" id="ARBA00023002"/>
    </source>
</evidence>
<sequence>MSIPIPITSLLGLAYIIAACFLYISLSSILSSRQNTAKARQLKCQDPPELKSRYLIGTDLLLRLRSADKAKLFPVGLIQRFVDVGDTTYKYTLPGGHYHHVSTMDSKNILANLATQLKDFDLGSTRRRKFLFAREQVSDLNLEETHVQNLMRALNLSLTSGNWIESVDLGVLFIRLTLDSATEFFI</sequence>
<evidence type="ECO:0000256" key="1">
    <source>
        <dbReference type="ARBA" id="ARBA00001971"/>
    </source>
</evidence>
<keyword evidence="10" id="KW-1185">Reference proteome</keyword>
<keyword evidence="3" id="KW-0349">Heme</keyword>
<keyword evidence="7" id="KW-0503">Monooxygenase</keyword>
<evidence type="ECO:0000256" key="4">
    <source>
        <dbReference type="ARBA" id="ARBA00022723"/>
    </source>
</evidence>
<evidence type="ECO:0000256" key="7">
    <source>
        <dbReference type="ARBA" id="ARBA00023033"/>
    </source>
</evidence>
<comment type="caution">
    <text evidence="9">The sequence shown here is derived from an EMBL/GenBank/DDBJ whole genome shotgun (WGS) entry which is preliminary data.</text>
</comment>
<keyword evidence="5" id="KW-0560">Oxidoreductase</keyword>
<dbReference type="PANTHER" id="PTHR24287:SF1">
    <property type="entry name" value="P450, PUTATIVE (EUROFUNG)-RELATED"/>
    <property type="match status" value="1"/>
</dbReference>
<organism evidence="9 10">
    <name type="scientific">Lachnellula hyalina</name>
    <dbReference type="NCBI Taxonomy" id="1316788"/>
    <lineage>
        <taxon>Eukaryota</taxon>
        <taxon>Fungi</taxon>
        <taxon>Dikarya</taxon>
        <taxon>Ascomycota</taxon>
        <taxon>Pezizomycotina</taxon>
        <taxon>Leotiomycetes</taxon>
        <taxon>Helotiales</taxon>
        <taxon>Lachnaceae</taxon>
        <taxon>Lachnellula</taxon>
    </lineage>
</organism>
<gene>
    <name evidence="9" type="primary">CYP52A6</name>
    <name evidence="9" type="ORF">LHYA1_G003581</name>
</gene>
<evidence type="ECO:0000313" key="9">
    <source>
        <dbReference type="EMBL" id="TVY26422.1"/>
    </source>
</evidence>
<dbReference type="GO" id="GO:0046872">
    <property type="term" value="F:metal ion binding"/>
    <property type="evidence" value="ECO:0007669"/>
    <property type="project" value="UniProtKB-KW"/>
</dbReference>
<comment type="cofactor">
    <cofactor evidence="1">
        <name>heme</name>
        <dbReference type="ChEBI" id="CHEBI:30413"/>
    </cofactor>
</comment>